<evidence type="ECO:0000313" key="4">
    <source>
        <dbReference type="EMBL" id="KRM94880.1"/>
    </source>
</evidence>
<sequence>MNSKSNYEIVYASDDSFASVLGVSIFSLFYNNECAKNINLTILDTNISQENKLKIENVCRKFNRSLPRWIKAVDVEKILGINVKADRGSLSQYARLFLQHDFPLNINKILYLDCDTMVTGSLDKLWYMDLGNNIIAALKDAFSKYYRKNINLNYEDIMFNSGVMLIDLQKWREFEIESKLKEFLMNRNGKVQQGDQGVLNSILSKNTVVLDPKFNLISIFYDLNYKEIEIYRKPVNFYTENEIDLAKKNAVIVHFTSSFSTQRPWIKGCKHALLGEWLNYKRLSPWKNDPLRVDDQGLIKKLIKFMYLHLPDYVALKIAGIFQIYLRPLKNKFFL</sequence>
<keyword evidence="2 4" id="KW-0808">Transferase</keyword>
<dbReference type="AlphaFoldDB" id="A0A0R2CU06"/>
<dbReference type="EMBL" id="AYZD01000035">
    <property type="protein sequence ID" value="KRM94880.1"/>
    <property type="molecule type" value="Genomic_DNA"/>
</dbReference>
<comment type="caution">
    <text evidence="4">The sequence shown here is derived from an EMBL/GenBank/DDBJ whole genome shotgun (WGS) entry which is preliminary data.</text>
</comment>
<dbReference type="STRING" id="1423725.FC19_GL000140"/>
<dbReference type="PATRIC" id="fig|1423725.3.peg.143"/>
<accession>A0A0R2CU06</accession>
<reference evidence="4 5" key="1">
    <citation type="journal article" date="2015" name="Genome Announc.">
        <title>Expanding the biotechnology potential of lactobacilli through comparative genomics of 213 strains and associated genera.</title>
        <authorList>
            <person name="Sun Z."/>
            <person name="Harris H.M."/>
            <person name="McCann A."/>
            <person name="Guo C."/>
            <person name="Argimon S."/>
            <person name="Zhang W."/>
            <person name="Yang X."/>
            <person name="Jeffery I.B."/>
            <person name="Cooney J.C."/>
            <person name="Kagawa T.F."/>
            <person name="Liu W."/>
            <person name="Song Y."/>
            <person name="Salvetti E."/>
            <person name="Wrobel A."/>
            <person name="Rasinkangas P."/>
            <person name="Parkhill J."/>
            <person name="Rea M.C."/>
            <person name="O'Sullivan O."/>
            <person name="Ritari J."/>
            <person name="Douillard F.P."/>
            <person name="Paul Ross R."/>
            <person name="Yang R."/>
            <person name="Briner A.E."/>
            <person name="Felis G.E."/>
            <person name="de Vos W.M."/>
            <person name="Barrangou R."/>
            <person name="Klaenhammer T.R."/>
            <person name="Caufield P.W."/>
            <person name="Cui Y."/>
            <person name="Zhang H."/>
            <person name="O'Toole P.W."/>
        </authorList>
    </citation>
    <scope>NUCLEOTIDE SEQUENCE [LARGE SCALE GENOMIC DNA]</scope>
    <source>
        <strain evidence="4 5">DSM 21051</strain>
    </source>
</reference>
<dbReference type="InterPro" id="IPR050748">
    <property type="entry name" value="Glycosyltrans_8_dom-fam"/>
</dbReference>
<dbReference type="Proteomes" id="UP000051015">
    <property type="component" value="Unassembled WGS sequence"/>
</dbReference>
<dbReference type="Pfam" id="PF01501">
    <property type="entry name" value="Glyco_transf_8"/>
    <property type="match status" value="1"/>
</dbReference>
<protein>
    <submittedName>
        <fullName evidence="4">Glycosyl transferase family 8</fullName>
    </submittedName>
</protein>
<dbReference type="InterPro" id="IPR002495">
    <property type="entry name" value="Glyco_trans_8"/>
</dbReference>
<name>A0A0R2CU06_9LACO</name>
<evidence type="ECO:0000313" key="5">
    <source>
        <dbReference type="Proteomes" id="UP000051015"/>
    </source>
</evidence>
<gene>
    <name evidence="4" type="ORF">FC19_GL000140</name>
</gene>
<keyword evidence="5" id="KW-1185">Reference proteome</keyword>
<dbReference type="Gene3D" id="3.90.550.10">
    <property type="entry name" value="Spore Coat Polysaccharide Biosynthesis Protein SpsA, Chain A"/>
    <property type="match status" value="1"/>
</dbReference>
<keyword evidence="3" id="KW-0479">Metal-binding</keyword>
<dbReference type="InterPro" id="IPR029044">
    <property type="entry name" value="Nucleotide-diphossugar_trans"/>
</dbReference>
<evidence type="ECO:0000256" key="2">
    <source>
        <dbReference type="ARBA" id="ARBA00022679"/>
    </source>
</evidence>
<dbReference type="GO" id="GO:0046872">
    <property type="term" value="F:metal ion binding"/>
    <property type="evidence" value="ECO:0007669"/>
    <property type="project" value="UniProtKB-KW"/>
</dbReference>
<dbReference type="GO" id="GO:0016757">
    <property type="term" value="F:glycosyltransferase activity"/>
    <property type="evidence" value="ECO:0007669"/>
    <property type="project" value="UniProtKB-KW"/>
</dbReference>
<evidence type="ECO:0000256" key="3">
    <source>
        <dbReference type="ARBA" id="ARBA00022723"/>
    </source>
</evidence>
<evidence type="ECO:0000256" key="1">
    <source>
        <dbReference type="ARBA" id="ARBA00022676"/>
    </source>
</evidence>
<organism evidence="4 5">
    <name type="scientific">Liquorilactobacillus aquaticus DSM 21051</name>
    <dbReference type="NCBI Taxonomy" id="1423725"/>
    <lineage>
        <taxon>Bacteria</taxon>
        <taxon>Bacillati</taxon>
        <taxon>Bacillota</taxon>
        <taxon>Bacilli</taxon>
        <taxon>Lactobacillales</taxon>
        <taxon>Lactobacillaceae</taxon>
        <taxon>Liquorilactobacillus</taxon>
    </lineage>
</organism>
<dbReference type="RefSeq" id="WP_057877014.1">
    <property type="nucleotide sequence ID" value="NZ_AYZD01000035.1"/>
</dbReference>
<dbReference type="PANTHER" id="PTHR13778:SF47">
    <property type="entry name" value="LIPOPOLYSACCHARIDE 1,3-GALACTOSYLTRANSFERASE"/>
    <property type="match status" value="1"/>
</dbReference>
<dbReference type="SUPFAM" id="SSF53448">
    <property type="entry name" value="Nucleotide-diphospho-sugar transferases"/>
    <property type="match status" value="1"/>
</dbReference>
<dbReference type="OrthoDB" id="5672604at2"/>
<proteinExistence type="predicted"/>
<dbReference type="CDD" id="cd04194">
    <property type="entry name" value="GT8_A4GalT_like"/>
    <property type="match status" value="1"/>
</dbReference>
<dbReference type="PANTHER" id="PTHR13778">
    <property type="entry name" value="GLYCOSYLTRANSFERASE 8 DOMAIN-CONTAINING PROTEIN"/>
    <property type="match status" value="1"/>
</dbReference>
<keyword evidence="1" id="KW-0328">Glycosyltransferase</keyword>